<dbReference type="EMBL" id="CP060789">
    <property type="protein sequence ID" value="QNP56879.1"/>
    <property type="molecule type" value="Genomic_DNA"/>
</dbReference>
<evidence type="ECO:0000259" key="4">
    <source>
        <dbReference type="SMART" id="SM00895"/>
    </source>
</evidence>
<dbReference type="InterPro" id="IPR008920">
    <property type="entry name" value="TF_FadR/GntR_C"/>
</dbReference>
<name>A0A7H0H8L3_9ACTN</name>
<evidence type="ECO:0000313" key="5">
    <source>
        <dbReference type="EMBL" id="QNP56879.1"/>
    </source>
</evidence>
<feature type="domain" description="GntR C-terminal" evidence="4">
    <location>
        <begin position="15"/>
        <end position="140"/>
    </location>
</feature>
<dbReference type="Pfam" id="PF07729">
    <property type="entry name" value="FCD"/>
    <property type="match status" value="1"/>
</dbReference>
<sequence length="147" mass="16274">MMRLHVALDAISFAELTETRVVLERATVEAAPAQATEADLTALDSLVDDMSGLMDVTEFNELDTSFHLLLARLGANRLIRDLTVAIREAVAAPILEAERRVTDWDRLRERLNAEHRAIVSALWAQDGGLAADLVERHIRDAHATLLP</sequence>
<keyword evidence="2" id="KW-0238">DNA-binding</keyword>
<evidence type="ECO:0000256" key="1">
    <source>
        <dbReference type="ARBA" id="ARBA00023015"/>
    </source>
</evidence>
<evidence type="ECO:0000256" key="3">
    <source>
        <dbReference type="ARBA" id="ARBA00023163"/>
    </source>
</evidence>
<dbReference type="AlphaFoldDB" id="A0A7H0H8L3"/>
<dbReference type="Proteomes" id="UP000516117">
    <property type="component" value="Chromosome"/>
</dbReference>
<dbReference type="PANTHER" id="PTHR43537:SF5">
    <property type="entry name" value="UXU OPERON TRANSCRIPTIONAL REGULATOR"/>
    <property type="match status" value="1"/>
</dbReference>
<keyword evidence="1" id="KW-0805">Transcription regulation</keyword>
<organism evidence="5 6">
    <name type="scientific">Tessaracoccus defluvii</name>
    <dbReference type="NCBI Taxonomy" id="1285901"/>
    <lineage>
        <taxon>Bacteria</taxon>
        <taxon>Bacillati</taxon>
        <taxon>Actinomycetota</taxon>
        <taxon>Actinomycetes</taxon>
        <taxon>Propionibacteriales</taxon>
        <taxon>Propionibacteriaceae</taxon>
        <taxon>Tessaracoccus</taxon>
    </lineage>
</organism>
<gene>
    <name evidence="5" type="ORF">H9L22_05920</name>
</gene>
<dbReference type="GO" id="GO:0003677">
    <property type="term" value="F:DNA binding"/>
    <property type="evidence" value="ECO:0007669"/>
    <property type="project" value="UniProtKB-KW"/>
</dbReference>
<reference evidence="5 6" key="1">
    <citation type="submission" date="2020-08" db="EMBL/GenBank/DDBJ databases">
        <title>Genome sequence of Tessaracoccus defluvii JCM 17540T.</title>
        <authorList>
            <person name="Hyun D.-W."/>
            <person name="Bae J.-W."/>
        </authorList>
    </citation>
    <scope>NUCLEOTIDE SEQUENCE [LARGE SCALE GENOMIC DNA]</scope>
    <source>
        <strain evidence="5 6">JCM 17540</strain>
    </source>
</reference>
<keyword evidence="3" id="KW-0804">Transcription</keyword>
<evidence type="ECO:0000256" key="2">
    <source>
        <dbReference type="ARBA" id="ARBA00023125"/>
    </source>
</evidence>
<keyword evidence="6" id="KW-1185">Reference proteome</keyword>
<dbReference type="Gene3D" id="1.20.120.530">
    <property type="entry name" value="GntR ligand-binding domain-like"/>
    <property type="match status" value="1"/>
</dbReference>
<proteinExistence type="predicted"/>
<dbReference type="InterPro" id="IPR011711">
    <property type="entry name" value="GntR_C"/>
</dbReference>
<dbReference type="KEGG" id="tdf:H9L22_05920"/>
<dbReference type="SMART" id="SM00895">
    <property type="entry name" value="FCD"/>
    <property type="match status" value="1"/>
</dbReference>
<evidence type="ECO:0000313" key="6">
    <source>
        <dbReference type="Proteomes" id="UP000516117"/>
    </source>
</evidence>
<accession>A0A7H0H8L3</accession>
<dbReference type="PANTHER" id="PTHR43537">
    <property type="entry name" value="TRANSCRIPTIONAL REGULATOR, GNTR FAMILY"/>
    <property type="match status" value="1"/>
</dbReference>
<dbReference type="RefSeq" id="WP_187721978.1">
    <property type="nucleotide sequence ID" value="NZ_CP060789.1"/>
</dbReference>
<protein>
    <submittedName>
        <fullName evidence="5">FadR family transcriptional regulator</fullName>
    </submittedName>
</protein>
<dbReference type="SUPFAM" id="SSF48008">
    <property type="entry name" value="GntR ligand-binding domain-like"/>
    <property type="match status" value="1"/>
</dbReference>